<protein>
    <recommendedName>
        <fullName evidence="1">Endonuclease/exonuclease/phosphatase domain-containing protein</fullName>
    </recommendedName>
</protein>
<sequence length="232" mass="26584">MMPPTKPPTYLMINLASWNVRGINSPFKQKEVVNYISSNSIHFFGLLETKLSSSAYSALQQKFSRQGSWNFVSNFETHSHGRILLSWNSSIIKSCQVLFLNPQFIHCSLSTDFYQFQVTTLYAFNQKISRVPLWSDLLNIALSVQVPWLVFGDFNSILSTQDKFGSNASLRDTEELSHFCSASNLTDIPYTGYRFTWSNRREISTRCKLDRIMCNSLWMSAFPSSHAIFANP</sequence>
<reference evidence="2" key="1">
    <citation type="submission" date="2021-01" db="UniProtKB">
        <authorList>
            <consortium name="EnsemblPlants"/>
        </authorList>
    </citation>
    <scope>IDENTIFICATION</scope>
</reference>
<evidence type="ECO:0000313" key="2">
    <source>
        <dbReference type="EnsemblPlants" id="Kaladp0517s0010.1.v1.1.CDS.1"/>
    </source>
</evidence>
<dbReference type="OMA" id="HRIANCI"/>
<dbReference type="InterPro" id="IPR036691">
    <property type="entry name" value="Endo/exonu/phosph_ase_sf"/>
</dbReference>
<dbReference type="GO" id="GO:0003824">
    <property type="term" value="F:catalytic activity"/>
    <property type="evidence" value="ECO:0007669"/>
    <property type="project" value="InterPro"/>
</dbReference>
<dbReference type="InterPro" id="IPR005135">
    <property type="entry name" value="Endo/exonuclease/phosphatase"/>
</dbReference>
<dbReference type="Gene3D" id="3.60.10.10">
    <property type="entry name" value="Endonuclease/exonuclease/phosphatase"/>
    <property type="match status" value="1"/>
</dbReference>
<dbReference type="Proteomes" id="UP000594263">
    <property type="component" value="Unplaced"/>
</dbReference>
<dbReference type="EnsemblPlants" id="Kaladp0517s0010.1.v1.1">
    <property type="protein sequence ID" value="Kaladp0517s0010.1.v1.1.CDS.1"/>
    <property type="gene ID" value="Kaladp0517s0010.v1.1"/>
</dbReference>
<keyword evidence="3" id="KW-1185">Reference proteome</keyword>
<dbReference type="AlphaFoldDB" id="A0A7N0VCC1"/>
<proteinExistence type="predicted"/>
<dbReference type="PANTHER" id="PTHR33710:SF71">
    <property type="entry name" value="ENDONUCLEASE_EXONUCLEASE_PHOSPHATASE DOMAIN-CONTAINING PROTEIN"/>
    <property type="match status" value="1"/>
</dbReference>
<organism evidence="2 3">
    <name type="scientific">Kalanchoe fedtschenkoi</name>
    <name type="common">Lavender scallops</name>
    <name type="synonym">South American air plant</name>
    <dbReference type="NCBI Taxonomy" id="63787"/>
    <lineage>
        <taxon>Eukaryota</taxon>
        <taxon>Viridiplantae</taxon>
        <taxon>Streptophyta</taxon>
        <taxon>Embryophyta</taxon>
        <taxon>Tracheophyta</taxon>
        <taxon>Spermatophyta</taxon>
        <taxon>Magnoliopsida</taxon>
        <taxon>eudicotyledons</taxon>
        <taxon>Gunneridae</taxon>
        <taxon>Pentapetalae</taxon>
        <taxon>Saxifragales</taxon>
        <taxon>Crassulaceae</taxon>
        <taxon>Kalanchoe</taxon>
    </lineage>
</organism>
<name>A0A7N0VCC1_KALFE</name>
<dbReference type="PANTHER" id="PTHR33710">
    <property type="entry name" value="BNAC02G09200D PROTEIN"/>
    <property type="match status" value="1"/>
</dbReference>
<dbReference type="SUPFAM" id="SSF56219">
    <property type="entry name" value="DNase I-like"/>
    <property type="match status" value="1"/>
</dbReference>
<feature type="domain" description="Endonuclease/exonuclease/phosphatase" evidence="1">
    <location>
        <begin position="16"/>
        <end position="219"/>
    </location>
</feature>
<evidence type="ECO:0000259" key="1">
    <source>
        <dbReference type="Pfam" id="PF03372"/>
    </source>
</evidence>
<dbReference type="Pfam" id="PF03372">
    <property type="entry name" value="Exo_endo_phos"/>
    <property type="match status" value="1"/>
</dbReference>
<evidence type="ECO:0000313" key="3">
    <source>
        <dbReference type="Proteomes" id="UP000594263"/>
    </source>
</evidence>
<accession>A0A7N0VCC1</accession>
<dbReference type="Gramene" id="Kaladp0517s0010.1.v1.1">
    <property type="protein sequence ID" value="Kaladp0517s0010.1.v1.1.CDS.1"/>
    <property type="gene ID" value="Kaladp0517s0010.v1.1"/>
</dbReference>